<evidence type="ECO:0000313" key="1">
    <source>
        <dbReference type="EMBL" id="CAH1183291.1"/>
    </source>
</evidence>
<keyword evidence="2" id="KW-1185">Reference proteome</keyword>
<dbReference type="AlphaFoldDB" id="A0A9P0DVU6"/>
<dbReference type="OrthoDB" id="5797993at2759"/>
<protein>
    <submittedName>
        <fullName evidence="1">Uncharacterized protein</fullName>
    </submittedName>
</protein>
<dbReference type="EMBL" id="OU896715">
    <property type="protein sequence ID" value="CAH1183291.1"/>
    <property type="molecule type" value="Genomic_DNA"/>
</dbReference>
<gene>
    <name evidence="1" type="ORF">PHAECO_LOCUS13122</name>
</gene>
<proteinExistence type="predicted"/>
<dbReference type="PANTHER" id="PTHR37962:SF2">
    <property type="entry name" value="MALE STERILE (3) 76CA"/>
    <property type="match status" value="1"/>
</dbReference>
<reference evidence="1" key="2">
    <citation type="submission" date="2022-10" db="EMBL/GenBank/DDBJ databases">
        <authorList>
            <consortium name="ENA_rothamsted_submissions"/>
            <consortium name="culmorum"/>
            <person name="King R."/>
        </authorList>
    </citation>
    <scope>NUCLEOTIDE SEQUENCE</scope>
</reference>
<dbReference type="Proteomes" id="UP001153737">
    <property type="component" value="Chromosome 9"/>
</dbReference>
<evidence type="ECO:0000313" key="2">
    <source>
        <dbReference type="Proteomes" id="UP001153737"/>
    </source>
</evidence>
<accession>A0A9P0DVU6</accession>
<name>A0A9P0DVU6_PHACE</name>
<sequence>MVSDHTNLPFFPKYETDRLFDDKLSVTWFETNFSQSHYNVHNISRGSNACTLIAILVAAKCNKYKILINKPENCLTVKLVQVLALSMLEGNQIHENLKLNNKLKHINLNVPEAISFADKDTKGIVEWKNEVFMEPLAKSLYTNIRIHWRNWVKSQMNNEPSDLYLVLVADARTVLFIFQIRSETITLVDSHQHSAEKGAFIAIAHCSILKYLCEWYTKVLFKFNNSVPQLYELSFLYFKKS</sequence>
<dbReference type="PANTHER" id="PTHR37962">
    <property type="entry name" value="MALE STERILE (3) 76CA"/>
    <property type="match status" value="1"/>
</dbReference>
<reference evidence="1" key="1">
    <citation type="submission" date="2022-01" db="EMBL/GenBank/DDBJ databases">
        <authorList>
            <person name="King R."/>
        </authorList>
    </citation>
    <scope>NUCLEOTIDE SEQUENCE</scope>
</reference>
<organism evidence="1 2">
    <name type="scientific">Phaedon cochleariae</name>
    <name type="common">Mustard beetle</name>
    <dbReference type="NCBI Taxonomy" id="80249"/>
    <lineage>
        <taxon>Eukaryota</taxon>
        <taxon>Metazoa</taxon>
        <taxon>Ecdysozoa</taxon>
        <taxon>Arthropoda</taxon>
        <taxon>Hexapoda</taxon>
        <taxon>Insecta</taxon>
        <taxon>Pterygota</taxon>
        <taxon>Neoptera</taxon>
        <taxon>Endopterygota</taxon>
        <taxon>Coleoptera</taxon>
        <taxon>Polyphaga</taxon>
        <taxon>Cucujiformia</taxon>
        <taxon>Chrysomeloidea</taxon>
        <taxon>Chrysomelidae</taxon>
        <taxon>Chrysomelinae</taxon>
        <taxon>Chrysomelini</taxon>
        <taxon>Phaedon</taxon>
    </lineage>
</organism>